<dbReference type="STRING" id="1314674.A0A0D7AVZ6"/>
<accession>A0A0D7AVZ6</accession>
<feature type="non-terminal residue" evidence="2">
    <location>
        <position position="1"/>
    </location>
</feature>
<dbReference type="InterPro" id="IPR032675">
    <property type="entry name" value="LRR_dom_sf"/>
</dbReference>
<sequence length="491" mass="55402">MAHLASVLDIRETLFTTNQLPSEDESKAIKAKLVQLRAERTKLKLRLSNIEAILPELEAIRHPMRCIPDDILGLIFECATPWCLADGIAEDSFPPRPNNPKPGKLGAPWILSHVCRNWRAVCLSLPHLWSTLRVGFPGLLGNTQCAMRIATMCQRSLPLPLRLYITGSFPSTILQVVLDTTHRWRCICMPTSHVSLPDYFFPCLTHLALYFSFSAGKISTNVVAPRLHNLELRDGRINPGLRLPWHQITRYTSVNTSLDFLQHMKNLEEITINEDKGVRAEVHQTQHIILPRMRRLEYDGIHGIGGLNSLLRRFDQSSFTSLRTLVLFNPYYEDSDPPIELSLPSVVELSLCFGSAHYGVRNILRATPNVQSLHIDGGEDPQSLMDEPHYPEWPSVASLHQLKHLSFPLTGANPFFDIAALDGAVAGLKTYELPLETISFYGGDWKGGTSGMKSEGKWLAFVCKGMNRSLDMCMKNGIQIRYHYDTEHRFS</sequence>
<evidence type="ECO:0000313" key="2">
    <source>
        <dbReference type="EMBL" id="KIY62372.1"/>
    </source>
</evidence>
<proteinExistence type="predicted"/>
<dbReference type="OrthoDB" id="2909228at2759"/>
<dbReference type="AlphaFoldDB" id="A0A0D7AVZ6"/>
<feature type="coiled-coil region" evidence="1">
    <location>
        <begin position="26"/>
        <end position="53"/>
    </location>
</feature>
<dbReference type="Proteomes" id="UP000054007">
    <property type="component" value="Unassembled WGS sequence"/>
</dbReference>
<name>A0A0D7AVZ6_9AGAR</name>
<dbReference type="SUPFAM" id="SSF52058">
    <property type="entry name" value="L domain-like"/>
    <property type="match status" value="1"/>
</dbReference>
<reference evidence="2 3" key="1">
    <citation type="journal article" date="2015" name="Fungal Genet. Biol.">
        <title>Evolution of novel wood decay mechanisms in Agaricales revealed by the genome sequences of Fistulina hepatica and Cylindrobasidium torrendii.</title>
        <authorList>
            <person name="Floudas D."/>
            <person name="Held B.W."/>
            <person name="Riley R."/>
            <person name="Nagy L.G."/>
            <person name="Koehler G."/>
            <person name="Ransdell A.S."/>
            <person name="Younus H."/>
            <person name="Chow J."/>
            <person name="Chiniquy J."/>
            <person name="Lipzen A."/>
            <person name="Tritt A."/>
            <person name="Sun H."/>
            <person name="Haridas S."/>
            <person name="LaButti K."/>
            <person name="Ohm R.A."/>
            <person name="Kues U."/>
            <person name="Blanchette R.A."/>
            <person name="Grigoriev I.V."/>
            <person name="Minto R.E."/>
            <person name="Hibbett D.S."/>
        </authorList>
    </citation>
    <scope>NUCLEOTIDE SEQUENCE [LARGE SCALE GENOMIC DNA]</scope>
    <source>
        <strain evidence="2 3">FP15055 ss-10</strain>
    </source>
</reference>
<keyword evidence="1" id="KW-0175">Coiled coil</keyword>
<evidence type="ECO:0008006" key="4">
    <source>
        <dbReference type="Google" id="ProtNLM"/>
    </source>
</evidence>
<dbReference type="Gene3D" id="3.80.10.10">
    <property type="entry name" value="Ribonuclease Inhibitor"/>
    <property type="match status" value="1"/>
</dbReference>
<organism evidence="2 3">
    <name type="scientific">Cylindrobasidium torrendii FP15055 ss-10</name>
    <dbReference type="NCBI Taxonomy" id="1314674"/>
    <lineage>
        <taxon>Eukaryota</taxon>
        <taxon>Fungi</taxon>
        <taxon>Dikarya</taxon>
        <taxon>Basidiomycota</taxon>
        <taxon>Agaricomycotina</taxon>
        <taxon>Agaricomycetes</taxon>
        <taxon>Agaricomycetidae</taxon>
        <taxon>Agaricales</taxon>
        <taxon>Marasmiineae</taxon>
        <taxon>Physalacriaceae</taxon>
        <taxon>Cylindrobasidium</taxon>
    </lineage>
</organism>
<keyword evidence="3" id="KW-1185">Reference proteome</keyword>
<evidence type="ECO:0000313" key="3">
    <source>
        <dbReference type="Proteomes" id="UP000054007"/>
    </source>
</evidence>
<evidence type="ECO:0000256" key="1">
    <source>
        <dbReference type="SAM" id="Coils"/>
    </source>
</evidence>
<gene>
    <name evidence="2" type="ORF">CYLTODRAFT_426980</name>
</gene>
<dbReference type="EMBL" id="KN880791">
    <property type="protein sequence ID" value="KIY62372.1"/>
    <property type="molecule type" value="Genomic_DNA"/>
</dbReference>
<protein>
    <recommendedName>
        <fullName evidence="4">F-box domain-containing protein</fullName>
    </recommendedName>
</protein>